<keyword evidence="8" id="KW-1185">Reference proteome</keyword>
<dbReference type="Proteomes" id="UP000187203">
    <property type="component" value="Unassembled WGS sequence"/>
</dbReference>
<keyword evidence="4 5" id="KW-0408">Iron</keyword>
<feature type="domain" description="Fe2OG dioxygenase" evidence="6">
    <location>
        <begin position="126"/>
        <end position="225"/>
    </location>
</feature>
<comment type="similarity">
    <text evidence="1 5">Belongs to the iron/ascorbate-dependent oxidoreductase family.</text>
</comment>
<dbReference type="GO" id="GO:0046872">
    <property type="term" value="F:metal ion binding"/>
    <property type="evidence" value="ECO:0007669"/>
    <property type="project" value="UniProtKB-KW"/>
</dbReference>
<evidence type="ECO:0000256" key="3">
    <source>
        <dbReference type="ARBA" id="ARBA00023002"/>
    </source>
</evidence>
<keyword evidence="7" id="KW-0223">Dioxygenase</keyword>
<reference evidence="8" key="1">
    <citation type="submission" date="2013-09" db="EMBL/GenBank/DDBJ databases">
        <title>Corchorus olitorius genome sequencing.</title>
        <authorList>
            <person name="Alam M."/>
            <person name="Haque M.S."/>
            <person name="Islam M.S."/>
            <person name="Emdad E.M."/>
            <person name="Islam M.M."/>
            <person name="Ahmed B."/>
            <person name="Halim A."/>
            <person name="Hossen Q.M.M."/>
            <person name="Hossain M.Z."/>
            <person name="Ahmed R."/>
            <person name="Khan M.M."/>
            <person name="Islam R."/>
            <person name="Rashid M.M."/>
            <person name="Khan S.A."/>
            <person name="Rahman M.S."/>
            <person name="Alam M."/>
            <person name="Yahiya A.S."/>
            <person name="Khan M.S."/>
            <person name="Azam M.S."/>
            <person name="Haque T."/>
            <person name="Lashkar M.Z.H."/>
            <person name="Akhand A.I."/>
            <person name="Morshed G."/>
            <person name="Roy S."/>
            <person name="Uddin K.S."/>
            <person name="Rabeya T."/>
            <person name="Hossain A.S."/>
            <person name="Chowdhury A."/>
            <person name="Snigdha A.R."/>
            <person name="Mortoza M.S."/>
            <person name="Matin S.A."/>
            <person name="Hoque S.M.E."/>
            <person name="Islam M.K."/>
            <person name="Roy D.K."/>
            <person name="Haider R."/>
            <person name="Moosa M.M."/>
            <person name="Elias S.M."/>
            <person name="Hasan A.M."/>
            <person name="Jahan S."/>
            <person name="Shafiuddin M."/>
            <person name="Mahmood N."/>
            <person name="Shommy N.S."/>
        </authorList>
    </citation>
    <scope>NUCLEOTIDE SEQUENCE [LARGE SCALE GENOMIC DNA]</scope>
    <source>
        <strain evidence="8">cv. O-4</strain>
    </source>
</reference>
<dbReference type="OrthoDB" id="288590at2759"/>
<keyword evidence="3 5" id="KW-0560">Oxidoreductase</keyword>
<dbReference type="SUPFAM" id="SSF51197">
    <property type="entry name" value="Clavaminate synthase-like"/>
    <property type="match status" value="1"/>
</dbReference>
<dbReference type="InterPro" id="IPR005123">
    <property type="entry name" value="Oxoglu/Fe-dep_dioxygenase_dom"/>
</dbReference>
<dbReference type="GO" id="GO:0051213">
    <property type="term" value="F:dioxygenase activity"/>
    <property type="evidence" value="ECO:0007669"/>
    <property type="project" value="UniProtKB-KW"/>
</dbReference>
<proteinExistence type="inferred from homology"/>
<dbReference type="InterPro" id="IPR027443">
    <property type="entry name" value="IPNS-like_sf"/>
</dbReference>
<dbReference type="InterPro" id="IPR026992">
    <property type="entry name" value="DIOX_N"/>
</dbReference>
<dbReference type="Gene3D" id="2.60.120.330">
    <property type="entry name" value="B-lactam Antibiotic, Isopenicillin N Synthase, Chain"/>
    <property type="match status" value="2"/>
</dbReference>
<gene>
    <name evidence="7" type="ORF">COLO4_32242</name>
</gene>
<dbReference type="PANTHER" id="PTHR10209">
    <property type="entry name" value="OXIDOREDUCTASE, 2OG-FE II OXYGENASE FAMILY PROTEIN"/>
    <property type="match status" value="1"/>
</dbReference>
<evidence type="ECO:0000256" key="2">
    <source>
        <dbReference type="ARBA" id="ARBA00022723"/>
    </source>
</evidence>
<accession>A0A1R3GZZ2</accession>
<dbReference type="PANTHER" id="PTHR10209:SF714">
    <property type="entry name" value="1-AMINOCYCLOPROPANE-1-CARBOXYLATE OXIDASE HOMOLOG 11-RELATED"/>
    <property type="match status" value="1"/>
</dbReference>
<dbReference type="Pfam" id="PF03171">
    <property type="entry name" value="2OG-FeII_Oxy"/>
    <property type="match status" value="1"/>
</dbReference>
<evidence type="ECO:0000256" key="1">
    <source>
        <dbReference type="ARBA" id="ARBA00008056"/>
    </source>
</evidence>
<evidence type="ECO:0000259" key="6">
    <source>
        <dbReference type="PROSITE" id="PS51471"/>
    </source>
</evidence>
<evidence type="ECO:0000313" key="8">
    <source>
        <dbReference type="Proteomes" id="UP000187203"/>
    </source>
</evidence>
<evidence type="ECO:0000256" key="4">
    <source>
        <dbReference type="ARBA" id="ARBA00023004"/>
    </source>
</evidence>
<name>A0A1R3GZZ2_9ROSI</name>
<sequence>MKAFFEARVGVKGLVDSGITKIPSIFIHPPETNLPNPSFEDEQHLQIPEIDLQGFESEPIRTKIVDAIRDAAQTWGIFRMVNHGVPISIMENMLEGVCQFHEQPLEEILCELLAEALGLKSDYLASLQAMKGALIACHYHPACPEPELTLGTSSHTDASFLTILLESNVDGLQVLHQGQWVDVPHRHGYLIANIGDFLQIVSNDKFRVLAGRVGPRISAACFFAPTPAYRDEPIGPAKELVSEKTPPIYRELSFLQYLPYFRSKGRDGTIALPHFKLST</sequence>
<keyword evidence="2 5" id="KW-0479">Metal-binding</keyword>
<dbReference type="STRING" id="93759.A0A1R3GZZ2"/>
<protein>
    <submittedName>
        <fullName evidence="7">Oxoglutarate/iron-dependent dioxygenase</fullName>
    </submittedName>
</protein>
<comment type="caution">
    <text evidence="7">The sequence shown here is derived from an EMBL/GenBank/DDBJ whole genome shotgun (WGS) entry which is preliminary data.</text>
</comment>
<dbReference type="AlphaFoldDB" id="A0A1R3GZZ2"/>
<evidence type="ECO:0000256" key="5">
    <source>
        <dbReference type="RuleBase" id="RU003682"/>
    </source>
</evidence>
<dbReference type="PROSITE" id="PS51471">
    <property type="entry name" value="FE2OG_OXY"/>
    <property type="match status" value="1"/>
</dbReference>
<evidence type="ECO:0000313" key="7">
    <source>
        <dbReference type="EMBL" id="OMO63685.1"/>
    </source>
</evidence>
<dbReference type="Pfam" id="PF14226">
    <property type="entry name" value="DIOX_N"/>
    <property type="match status" value="1"/>
</dbReference>
<dbReference type="EMBL" id="AWUE01021082">
    <property type="protein sequence ID" value="OMO63685.1"/>
    <property type="molecule type" value="Genomic_DNA"/>
</dbReference>
<organism evidence="7 8">
    <name type="scientific">Corchorus olitorius</name>
    <dbReference type="NCBI Taxonomy" id="93759"/>
    <lineage>
        <taxon>Eukaryota</taxon>
        <taxon>Viridiplantae</taxon>
        <taxon>Streptophyta</taxon>
        <taxon>Embryophyta</taxon>
        <taxon>Tracheophyta</taxon>
        <taxon>Spermatophyta</taxon>
        <taxon>Magnoliopsida</taxon>
        <taxon>eudicotyledons</taxon>
        <taxon>Gunneridae</taxon>
        <taxon>Pentapetalae</taxon>
        <taxon>rosids</taxon>
        <taxon>malvids</taxon>
        <taxon>Malvales</taxon>
        <taxon>Malvaceae</taxon>
        <taxon>Grewioideae</taxon>
        <taxon>Apeibeae</taxon>
        <taxon>Corchorus</taxon>
    </lineage>
</organism>
<dbReference type="InterPro" id="IPR044861">
    <property type="entry name" value="IPNS-like_FE2OG_OXY"/>
</dbReference>